<keyword evidence="1" id="KW-0539">Nucleus</keyword>
<dbReference type="PANTHER" id="PTHR13152">
    <property type="entry name" value="TFIIH, POLYPEPTIDE 4"/>
    <property type="match status" value="1"/>
</dbReference>
<evidence type="ECO:0000313" key="3">
    <source>
        <dbReference type="EMBL" id="GIX63139.1"/>
    </source>
</evidence>
<protein>
    <recommendedName>
        <fullName evidence="1">General transcription factor IIH subunit 4</fullName>
    </recommendedName>
</protein>
<comment type="similarity">
    <text evidence="1">Belongs to the TFB2 family.</text>
</comment>
<accession>A0AAV4LTK9</accession>
<dbReference type="GeneID" id="94194620"/>
<dbReference type="Proteomes" id="UP001497744">
    <property type="component" value="Unassembled WGS sequence"/>
</dbReference>
<keyword evidence="1" id="KW-0805">Transcription regulation</keyword>
<gene>
    <name evidence="3" type="ORF">BcabD6B2_25740</name>
</gene>
<reference evidence="3 4" key="1">
    <citation type="submission" date="2021-06" db="EMBL/GenBank/DDBJ databases">
        <title>Genome sequence of Babesia caballi.</title>
        <authorList>
            <person name="Yamagishi J."/>
            <person name="Kidaka T."/>
            <person name="Ochi A."/>
        </authorList>
    </citation>
    <scope>NUCLEOTIDE SEQUENCE [LARGE SCALE GENOMIC DNA]</scope>
    <source>
        <strain evidence="3">USDA-D6B2</strain>
    </source>
</reference>
<dbReference type="EMBL" id="BPLF01000002">
    <property type="protein sequence ID" value="GIX63139.1"/>
    <property type="molecule type" value="Genomic_DNA"/>
</dbReference>
<evidence type="ECO:0000256" key="1">
    <source>
        <dbReference type="RuleBase" id="RU364024"/>
    </source>
</evidence>
<dbReference type="GO" id="GO:0005675">
    <property type="term" value="C:transcription factor TFIIH holo complex"/>
    <property type="evidence" value="ECO:0007669"/>
    <property type="project" value="TreeGrafter"/>
</dbReference>
<keyword evidence="4" id="KW-1185">Reference proteome</keyword>
<dbReference type="GO" id="GO:0000439">
    <property type="term" value="C:transcription factor TFIIH core complex"/>
    <property type="evidence" value="ECO:0007669"/>
    <property type="project" value="InterPro"/>
</dbReference>
<evidence type="ECO:0000313" key="4">
    <source>
        <dbReference type="Proteomes" id="UP001497744"/>
    </source>
</evidence>
<dbReference type="InterPro" id="IPR004598">
    <property type="entry name" value="TFIIH_p52/Tfb2"/>
</dbReference>
<dbReference type="RefSeq" id="XP_067715208.1">
    <property type="nucleotide sequence ID" value="XM_067859107.1"/>
</dbReference>
<dbReference type="AlphaFoldDB" id="A0AAV4LTK9"/>
<sequence length="593" mass="68486">MEECFFNYLRLLGEAVWRRLFRKKASLRAIFRSLGELEQLIVLRLLNIRQAVSERALRLWMNPNSFTDLRKSLSLLQSYHIIQVADNRTKDGKQQYELHKDFKNSMLREMYDTPCEYDSGMELLGNIRNDARKDSKSKPSFETLVKYSKERLDFLVLFLVSSQVRRHTYRVNKLSKKLKKLEKSKDPKVKNPLLNKKIKSLEHQLSVLTKRGGMVSMDLLKIFQRFKMISEDTKKSKIYGADSGMSRQALGWLLKGVDSQLVILLVGHLQQIEGGYLTGCMDLKPSKGESDQKELNDDPTDSEDKASVERIELAISSITESVDLLLSLSQARFGDIFSGHTLTKTQQRLLRFLIEIGVVYRDSTKGSFYVSDLSFIVGRSKSNAGRTPGISMYICGAKESKIIVQSNFKVYVYTANALQISVLSHICELQARTPNLVIGVLTRSSVQAAFKSGITADQIIRFFESKAQYDEANTKRHAIKVPENVRRQLKMWEAERNRLELVNAILFKRWDSDFMPELFKRTVRWAQAKRYELYHTKWPPDLYSQDYQLWLENEKYLACTFESKEEVVDKIKQIRMSLADEKTRSTAGTSFGQ</sequence>
<keyword evidence="1" id="KW-0804">Transcription</keyword>
<comment type="subcellular location">
    <subcellularLocation>
        <location evidence="1">Nucleus</location>
    </subcellularLocation>
</comment>
<keyword evidence="1" id="KW-0234">DNA repair</keyword>
<proteinExistence type="inferred from homology"/>
<dbReference type="Pfam" id="PF03849">
    <property type="entry name" value="Tfb2"/>
    <property type="match status" value="2"/>
</dbReference>
<dbReference type="GO" id="GO:0003690">
    <property type="term" value="F:double-stranded DNA binding"/>
    <property type="evidence" value="ECO:0007669"/>
    <property type="project" value="TreeGrafter"/>
</dbReference>
<comment type="caution">
    <text evidence="3">The sequence shown here is derived from an EMBL/GenBank/DDBJ whole genome shotgun (WGS) entry which is preliminary data.</text>
</comment>
<feature type="region of interest" description="Disordered" evidence="2">
    <location>
        <begin position="287"/>
        <end position="306"/>
    </location>
</feature>
<dbReference type="PANTHER" id="PTHR13152:SF0">
    <property type="entry name" value="GENERAL TRANSCRIPTION FACTOR IIH SUBUNIT 4"/>
    <property type="match status" value="1"/>
</dbReference>
<name>A0AAV4LTK9_BABCB</name>
<comment type="function">
    <text evidence="1">Component of the general transcription and DNA repair factor IIH (TFIIH) core complex which is involved in general and transcription-coupled nucleotide excision repair (NER) of damaged DNA.</text>
</comment>
<evidence type="ECO:0000256" key="2">
    <source>
        <dbReference type="SAM" id="MobiDB-lite"/>
    </source>
</evidence>
<organism evidence="3 4">
    <name type="scientific">Babesia caballi</name>
    <dbReference type="NCBI Taxonomy" id="5871"/>
    <lineage>
        <taxon>Eukaryota</taxon>
        <taxon>Sar</taxon>
        <taxon>Alveolata</taxon>
        <taxon>Apicomplexa</taxon>
        <taxon>Aconoidasida</taxon>
        <taxon>Piroplasmida</taxon>
        <taxon>Babesiidae</taxon>
        <taxon>Babesia</taxon>
    </lineage>
</organism>
<dbReference type="GO" id="GO:0001671">
    <property type="term" value="F:ATPase activator activity"/>
    <property type="evidence" value="ECO:0007669"/>
    <property type="project" value="InterPro"/>
</dbReference>
<dbReference type="GO" id="GO:0006289">
    <property type="term" value="P:nucleotide-excision repair"/>
    <property type="evidence" value="ECO:0007669"/>
    <property type="project" value="InterPro"/>
</dbReference>
<keyword evidence="1" id="KW-0227">DNA damage</keyword>